<evidence type="ECO:0000313" key="1">
    <source>
        <dbReference type="EMBL" id="KAJ7201696.1"/>
    </source>
</evidence>
<name>A0AAD6V7I0_9AGAR</name>
<dbReference type="EMBL" id="JARJCW010000058">
    <property type="protein sequence ID" value="KAJ7201696.1"/>
    <property type="molecule type" value="Genomic_DNA"/>
</dbReference>
<dbReference type="Proteomes" id="UP001219525">
    <property type="component" value="Unassembled WGS sequence"/>
</dbReference>
<keyword evidence="2" id="KW-1185">Reference proteome</keyword>
<comment type="caution">
    <text evidence="1">The sequence shown here is derived from an EMBL/GenBank/DDBJ whole genome shotgun (WGS) entry which is preliminary data.</text>
</comment>
<sequence>MDYVHAQPLSAKITASGPHNQLQSPLFGTLFPELRNLVFINALTEYGDPTRRYSKHSWNYRPGYEYEREIATNLLLTCRLIYLETHLAPVAQNEHVFWMYRPPPGPFVSDPEGYFQRMTLQQRAAIQRVRFFTQMYWLESRIAPDRAVSSAKSWNAVQPWTEGLSVPKLSITIRHSDWWHWETGNPLRMAEPHESNGWGSWVGSVPGLQELELEMESIDAKSEELEQLVRAALKWKFPLAHGGCLVHDGKQPTKSVWLGTSTLEPRGVTAVPKSVLGRPKFDPEAEARYDTKYPIALKLHVRKIHFKVAEARISYAVPH</sequence>
<gene>
    <name evidence="1" type="ORF">GGX14DRAFT_544700</name>
</gene>
<organism evidence="1 2">
    <name type="scientific">Mycena pura</name>
    <dbReference type="NCBI Taxonomy" id="153505"/>
    <lineage>
        <taxon>Eukaryota</taxon>
        <taxon>Fungi</taxon>
        <taxon>Dikarya</taxon>
        <taxon>Basidiomycota</taxon>
        <taxon>Agaricomycotina</taxon>
        <taxon>Agaricomycetes</taxon>
        <taxon>Agaricomycetidae</taxon>
        <taxon>Agaricales</taxon>
        <taxon>Marasmiineae</taxon>
        <taxon>Mycenaceae</taxon>
        <taxon>Mycena</taxon>
    </lineage>
</organism>
<accession>A0AAD6V7I0</accession>
<proteinExistence type="predicted"/>
<dbReference type="AlphaFoldDB" id="A0AAD6V7I0"/>
<evidence type="ECO:0000313" key="2">
    <source>
        <dbReference type="Proteomes" id="UP001219525"/>
    </source>
</evidence>
<protein>
    <submittedName>
        <fullName evidence="1">Uncharacterized protein</fullName>
    </submittedName>
</protein>
<reference evidence="1" key="1">
    <citation type="submission" date="2023-03" db="EMBL/GenBank/DDBJ databases">
        <title>Massive genome expansion in bonnet fungi (Mycena s.s.) driven by repeated elements and novel gene families across ecological guilds.</title>
        <authorList>
            <consortium name="Lawrence Berkeley National Laboratory"/>
            <person name="Harder C.B."/>
            <person name="Miyauchi S."/>
            <person name="Viragh M."/>
            <person name="Kuo A."/>
            <person name="Thoen E."/>
            <person name="Andreopoulos B."/>
            <person name="Lu D."/>
            <person name="Skrede I."/>
            <person name="Drula E."/>
            <person name="Henrissat B."/>
            <person name="Morin E."/>
            <person name="Kohler A."/>
            <person name="Barry K."/>
            <person name="LaButti K."/>
            <person name="Morin E."/>
            <person name="Salamov A."/>
            <person name="Lipzen A."/>
            <person name="Mereny Z."/>
            <person name="Hegedus B."/>
            <person name="Baldrian P."/>
            <person name="Stursova M."/>
            <person name="Weitz H."/>
            <person name="Taylor A."/>
            <person name="Grigoriev I.V."/>
            <person name="Nagy L.G."/>
            <person name="Martin F."/>
            <person name="Kauserud H."/>
        </authorList>
    </citation>
    <scope>NUCLEOTIDE SEQUENCE</scope>
    <source>
        <strain evidence="1">9144</strain>
    </source>
</reference>